<reference evidence="6" key="1">
    <citation type="submission" date="2013-07" db="EMBL/GenBank/DDBJ databases">
        <title>Midgut Transcriptome Profiling of Anoplphora glabripennis, a Lignocellulose Degrading, Wood-Boring Cerambycid.</title>
        <authorList>
            <person name="Scully E.D."/>
            <person name="Hoover K."/>
            <person name="Carlson J.E."/>
            <person name="Tien M."/>
            <person name="Geib S.M."/>
        </authorList>
    </citation>
    <scope>NUCLEOTIDE SEQUENCE</scope>
</reference>
<evidence type="ECO:0000256" key="4">
    <source>
        <dbReference type="SAM" id="MobiDB-lite"/>
    </source>
</evidence>
<dbReference type="AlphaFoldDB" id="V5GZD6"/>
<feature type="region of interest" description="Disordered" evidence="4">
    <location>
        <begin position="304"/>
        <end position="340"/>
    </location>
</feature>
<dbReference type="Gene3D" id="1.10.8.10">
    <property type="entry name" value="DNA helicase RuvA subunit, C-terminal domain"/>
    <property type="match status" value="1"/>
</dbReference>
<dbReference type="Pfam" id="PF22566">
    <property type="entry name" value="UBA_8"/>
    <property type="match status" value="1"/>
</dbReference>
<dbReference type="Gene3D" id="3.40.30.10">
    <property type="entry name" value="Glutaredoxin"/>
    <property type="match status" value="1"/>
</dbReference>
<dbReference type="InterPro" id="IPR029071">
    <property type="entry name" value="Ubiquitin-like_domsf"/>
</dbReference>
<evidence type="ECO:0000256" key="2">
    <source>
        <dbReference type="ARBA" id="ARBA00022490"/>
    </source>
</evidence>
<name>V5GZD6_ANOGL</name>
<organism evidence="6">
    <name type="scientific">Anoplophora glabripennis</name>
    <name type="common">Asian longhorn beetle</name>
    <name type="synonym">Anoplophora nobilis</name>
    <dbReference type="NCBI Taxonomy" id="217634"/>
    <lineage>
        <taxon>Eukaryota</taxon>
        <taxon>Metazoa</taxon>
        <taxon>Ecdysozoa</taxon>
        <taxon>Arthropoda</taxon>
        <taxon>Hexapoda</taxon>
        <taxon>Insecta</taxon>
        <taxon>Pterygota</taxon>
        <taxon>Neoptera</taxon>
        <taxon>Endopterygota</taxon>
        <taxon>Coleoptera</taxon>
        <taxon>Polyphaga</taxon>
        <taxon>Cucujiformia</taxon>
        <taxon>Chrysomeloidea</taxon>
        <taxon>Cerambycidae</taxon>
        <taxon>Lamiinae</taxon>
        <taxon>Lamiini</taxon>
        <taxon>Anoplophora</taxon>
    </lineage>
</organism>
<dbReference type="InterPro" id="IPR036249">
    <property type="entry name" value="Thioredoxin-like_sf"/>
</dbReference>
<evidence type="ECO:0000256" key="3">
    <source>
        <dbReference type="ARBA" id="ARBA00023054"/>
    </source>
</evidence>
<dbReference type="CDD" id="cd16120">
    <property type="entry name" value="UBX_UBXN3B"/>
    <property type="match status" value="1"/>
</dbReference>
<dbReference type="Pfam" id="PF00789">
    <property type="entry name" value="UBX"/>
    <property type="match status" value="1"/>
</dbReference>
<dbReference type="SUPFAM" id="SSF52833">
    <property type="entry name" value="Thioredoxin-like"/>
    <property type="match status" value="1"/>
</dbReference>
<dbReference type="SMART" id="SM00594">
    <property type="entry name" value="UAS"/>
    <property type="match status" value="1"/>
</dbReference>
<evidence type="ECO:0000259" key="5">
    <source>
        <dbReference type="PROSITE" id="PS50033"/>
    </source>
</evidence>
<dbReference type="GO" id="GO:0005783">
    <property type="term" value="C:endoplasmic reticulum"/>
    <property type="evidence" value="ECO:0007669"/>
    <property type="project" value="TreeGrafter"/>
</dbReference>
<dbReference type="InterPro" id="IPR006577">
    <property type="entry name" value="UAS"/>
</dbReference>
<dbReference type="PROSITE" id="PS50033">
    <property type="entry name" value="UBX"/>
    <property type="match status" value="1"/>
</dbReference>
<dbReference type="CDD" id="cd14414">
    <property type="entry name" value="UBA_FAF2"/>
    <property type="match status" value="1"/>
</dbReference>
<dbReference type="GO" id="GO:0036503">
    <property type="term" value="P:ERAD pathway"/>
    <property type="evidence" value="ECO:0007669"/>
    <property type="project" value="TreeGrafter"/>
</dbReference>
<gene>
    <name evidence="6" type="primary">FAF2</name>
</gene>
<dbReference type="InterPro" id="IPR050730">
    <property type="entry name" value="UBX_domain-protein"/>
</dbReference>
<dbReference type="SUPFAM" id="SSF54236">
    <property type="entry name" value="Ubiquitin-like"/>
    <property type="match status" value="1"/>
</dbReference>
<dbReference type="EMBL" id="GALX01002608">
    <property type="protein sequence ID" value="JAB65858.1"/>
    <property type="molecule type" value="Transcribed_RNA"/>
</dbReference>
<evidence type="ECO:0000313" key="6">
    <source>
        <dbReference type="EMBL" id="JAB65858.1"/>
    </source>
</evidence>
<dbReference type="PANTHER" id="PTHR23322:SF1">
    <property type="entry name" value="FAS-ASSOCIATED FACTOR 2"/>
    <property type="match status" value="1"/>
</dbReference>
<dbReference type="PANTHER" id="PTHR23322">
    <property type="entry name" value="FAS-ASSOCIATED PROTEIN"/>
    <property type="match status" value="1"/>
</dbReference>
<comment type="subcellular location">
    <subcellularLocation>
        <location evidence="1">Cytoplasm</location>
    </subcellularLocation>
</comment>
<dbReference type="InterPro" id="IPR001012">
    <property type="entry name" value="UBX_dom"/>
</dbReference>
<dbReference type="Gene3D" id="3.10.20.90">
    <property type="entry name" value="Phosphatidylinositol 3-kinase Catalytic Subunit, Chain A, domain 1"/>
    <property type="match status" value="1"/>
</dbReference>
<dbReference type="InterPro" id="IPR054109">
    <property type="entry name" value="UBA_8"/>
</dbReference>
<feature type="domain" description="UBX" evidence="5">
    <location>
        <begin position="360"/>
        <end position="441"/>
    </location>
</feature>
<proteinExistence type="predicted"/>
<keyword evidence="2" id="KW-0963">Cytoplasm</keyword>
<protein>
    <submittedName>
        <fullName evidence="6">FAS-associated factor</fullName>
    </submittedName>
</protein>
<dbReference type="GO" id="GO:0043130">
    <property type="term" value="F:ubiquitin binding"/>
    <property type="evidence" value="ECO:0007669"/>
    <property type="project" value="TreeGrafter"/>
</dbReference>
<accession>V5GZD6</accession>
<keyword evidence="3" id="KW-0175">Coiled coil</keyword>
<dbReference type="Pfam" id="PF21021">
    <property type="entry name" value="FAF1"/>
    <property type="match status" value="1"/>
</dbReference>
<dbReference type="InterPro" id="IPR049483">
    <property type="entry name" value="FAF1_2-like_UAS"/>
</dbReference>
<evidence type="ECO:0000256" key="1">
    <source>
        <dbReference type="ARBA" id="ARBA00004496"/>
    </source>
</evidence>
<sequence length="446" mass="51700">MDYLGDNGGLGLTSDQTEKVLQFQDLTGIEDMTICRDVLQRHQWNLEVAVQEQLNIREGRPSVYASESRPPAVVSDHLGQHIYYTPPTDGSGSGLKGLLKTMFSFMWNMCYSTLMTVLQISRRLLGLEFRPRSDPVQEVMEFIRTYEEKYSREHPVFYQGTFSQVLNDAKRELRFLLIYLHDSEATDTELFCRDTLSNVNVVRYINQNFLFWGCSVKSDEGRKTLNAVKANYHPFLSVLVLKENRMTIVGRMEGYSDPGLLLQRLTSVVNEFEINLVSARADRFEASINRSLRSQQDEAFMESLRADQEKERKREEQRMAQEAERRRVEAEARAEEERRQTIAREKIDSISKVPDEPDASHPDAVHVVFKLPCGSRLERRFLKTHSLEAVFYFVFCHPNAPDSFEITTNFPKRILKCRPENREMVETLEQAGLKNREVLFINDLDA</sequence>